<evidence type="ECO:0000256" key="2">
    <source>
        <dbReference type="ARBA" id="ARBA00007613"/>
    </source>
</evidence>
<dbReference type="EMBL" id="CP100595">
    <property type="protein sequence ID" value="UTJ06617.1"/>
    <property type="molecule type" value="Genomic_DNA"/>
</dbReference>
<dbReference type="Gene3D" id="1.20.1600.10">
    <property type="entry name" value="Outer membrane efflux proteins (OEP)"/>
    <property type="match status" value="1"/>
</dbReference>
<keyword evidence="5" id="KW-0812">Transmembrane</keyword>
<dbReference type="Pfam" id="PF02321">
    <property type="entry name" value="OEP"/>
    <property type="match status" value="1"/>
</dbReference>
<evidence type="ECO:0000256" key="1">
    <source>
        <dbReference type="ARBA" id="ARBA00004442"/>
    </source>
</evidence>
<dbReference type="InterPro" id="IPR003423">
    <property type="entry name" value="OMP_efflux"/>
</dbReference>
<accession>A0ABY5E379</accession>
<proteinExistence type="inferred from homology"/>
<keyword evidence="4" id="KW-1134">Transmembrane beta strand</keyword>
<reference evidence="9" key="1">
    <citation type="submission" date="2022-07" db="EMBL/GenBank/DDBJ databases">
        <title>Arcobacter roscoffensis sp. nov., a marine bacterium isolated from coastal seawater collected from Roscoff, France.</title>
        <authorList>
            <person name="Pascual J."/>
            <person name="Lepeaux C."/>
            <person name="Methner A."/>
            <person name="Overmann J."/>
        </authorList>
    </citation>
    <scope>NUCLEOTIDE SEQUENCE</scope>
    <source>
        <strain evidence="9">ARW1-2F2</strain>
    </source>
</reference>
<evidence type="ECO:0000256" key="8">
    <source>
        <dbReference type="SAM" id="SignalP"/>
    </source>
</evidence>
<dbReference type="Proteomes" id="UP001060012">
    <property type="component" value="Chromosome"/>
</dbReference>
<gene>
    <name evidence="9" type="ORF">NJU99_00565</name>
</gene>
<dbReference type="InterPro" id="IPR051906">
    <property type="entry name" value="TolC-like"/>
</dbReference>
<evidence type="ECO:0000256" key="3">
    <source>
        <dbReference type="ARBA" id="ARBA00022448"/>
    </source>
</evidence>
<feature type="chain" id="PRO_5046407564" evidence="8">
    <location>
        <begin position="18"/>
        <end position="397"/>
    </location>
</feature>
<comment type="similarity">
    <text evidence="2">Belongs to the outer membrane factor (OMF) (TC 1.B.17) family.</text>
</comment>
<evidence type="ECO:0000313" key="9">
    <source>
        <dbReference type="EMBL" id="UTJ06617.1"/>
    </source>
</evidence>
<protein>
    <submittedName>
        <fullName evidence="9">TolC family protein</fullName>
    </submittedName>
</protein>
<dbReference type="RefSeq" id="WP_254576796.1">
    <property type="nucleotide sequence ID" value="NZ_CP100595.1"/>
</dbReference>
<evidence type="ECO:0000256" key="4">
    <source>
        <dbReference type="ARBA" id="ARBA00022452"/>
    </source>
</evidence>
<keyword evidence="10" id="KW-1185">Reference proteome</keyword>
<keyword evidence="6" id="KW-0472">Membrane</keyword>
<evidence type="ECO:0000313" key="10">
    <source>
        <dbReference type="Proteomes" id="UP001060012"/>
    </source>
</evidence>
<keyword evidence="8" id="KW-0732">Signal</keyword>
<feature type="signal peptide" evidence="8">
    <location>
        <begin position="1"/>
        <end position="17"/>
    </location>
</feature>
<dbReference type="PANTHER" id="PTHR30026:SF20">
    <property type="entry name" value="OUTER MEMBRANE PROTEIN TOLC"/>
    <property type="match status" value="1"/>
</dbReference>
<comment type="subcellular location">
    <subcellularLocation>
        <location evidence="1">Cell outer membrane</location>
    </subcellularLocation>
</comment>
<organism evidence="9 10">
    <name type="scientific">Arcobacter roscoffensis</name>
    <dbReference type="NCBI Taxonomy" id="2961520"/>
    <lineage>
        <taxon>Bacteria</taxon>
        <taxon>Pseudomonadati</taxon>
        <taxon>Campylobacterota</taxon>
        <taxon>Epsilonproteobacteria</taxon>
        <taxon>Campylobacterales</taxon>
        <taxon>Arcobacteraceae</taxon>
        <taxon>Arcobacter</taxon>
    </lineage>
</organism>
<evidence type="ECO:0000256" key="5">
    <source>
        <dbReference type="ARBA" id="ARBA00022692"/>
    </source>
</evidence>
<dbReference type="SUPFAM" id="SSF56954">
    <property type="entry name" value="Outer membrane efflux proteins (OEP)"/>
    <property type="match status" value="1"/>
</dbReference>
<evidence type="ECO:0000256" key="7">
    <source>
        <dbReference type="ARBA" id="ARBA00023237"/>
    </source>
</evidence>
<dbReference type="PANTHER" id="PTHR30026">
    <property type="entry name" value="OUTER MEMBRANE PROTEIN TOLC"/>
    <property type="match status" value="1"/>
</dbReference>
<evidence type="ECO:0000256" key="6">
    <source>
        <dbReference type="ARBA" id="ARBA00023136"/>
    </source>
</evidence>
<sequence length="397" mass="46130">MKKLALTLTLCTSFSFAVSIDEIVSNSLQNSSDLRSLNQAIKVANENIKLTSKWSDPILSFGFNDIHFDEPFKRDKEAMQATFIGLSQVIPTNGKLEIKEKIALKDMQIKTLVLEDKKLKLKAKIYELAYSIVVLENKLKLLNEYEKNIKILEDLSKSLYEFGKSTQNEILDTKVLFLNVQIQKQKLKNLIDNLYLKLEQISYMNIDEISQKRIEIEKLVLNMNVKEHPFIKQEYVKSKRYMYLSKLEKANEVPDIKVNVAYFNRDNKFEDYANISVNIPLTINNTQSVKSLKAKFESNKVSSKLDDTKRVLHTELKTYINSANSALVNYELIKNQIIPLKQKIQKSLENYNSFSSVKPQSLIKNLNELISFEIKALDEKFEYFSNYSKTKYYTLED</sequence>
<keyword evidence="3" id="KW-0813">Transport</keyword>
<name>A0ABY5E379_9BACT</name>
<keyword evidence="7" id="KW-0998">Cell outer membrane</keyword>